<dbReference type="PANTHER" id="PTHR28570:SF3">
    <property type="entry name" value="ASPARTYL AMINOPEPTIDASE"/>
    <property type="match status" value="1"/>
</dbReference>
<dbReference type="GO" id="GO:0008237">
    <property type="term" value="F:metallopeptidase activity"/>
    <property type="evidence" value="ECO:0007669"/>
    <property type="project" value="UniProtKB-KW"/>
</dbReference>
<sequence>MESMNSSAHAAGHATDYAADLGRYIFASPSSYHAVSEAARMLIAAGFTQLSEREAWRDVSGKRFVIRDGALIAWQAPPGIPVGAGFRIVGAHTDSPGFKVKQDPTFGHLGWRQLAVEVYGGPLVHSWLDRDLRVAGRLVDRGGRALLVESGPVARIPSLAIHLDRDMAAGVTLDRQRHTQPVLDLDSEGGAELVQALAQDAGMAPDDVAGFDLYLADTQAPAAIGLGGDLLAAGRLDNLSSTFAALRALIRASDHGDGTGFMSIVALFDHEEVGSASSSGAAGPVLEDTVRRIAVGLGLGEDEYRAALAASICVSADAGHGIHPNYPERHDPTQWPHLGAGPMLKVNANQRYASDGIGAALWRGWCDAANVTTQAFVSNNAIPCGSTIGPITATRLGIRTIDVGVPLLSMHSIRELAHADDLQGLALVLQEFLTGAS</sequence>
<evidence type="ECO:0000256" key="3">
    <source>
        <dbReference type="ARBA" id="ARBA00022438"/>
    </source>
</evidence>
<keyword evidence="4 9" id="KW-0645">Protease</keyword>
<organism evidence="11 12">
    <name type="scientific">Rarobacter faecitabidus</name>
    <dbReference type="NCBI Taxonomy" id="13243"/>
    <lineage>
        <taxon>Bacteria</taxon>
        <taxon>Bacillati</taxon>
        <taxon>Actinomycetota</taxon>
        <taxon>Actinomycetes</taxon>
        <taxon>Micrococcales</taxon>
        <taxon>Rarobacteraceae</taxon>
        <taxon>Rarobacter</taxon>
    </lineage>
</organism>
<dbReference type="Proteomes" id="UP000315389">
    <property type="component" value="Unassembled WGS sequence"/>
</dbReference>
<evidence type="ECO:0000313" key="12">
    <source>
        <dbReference type="Proteomes" id="UP000315389"/>
    </source>
</evidence>
<evidence type="ECO:0000256" key="4">
    <source>
        <dbReference type="ARBA" id="ARBA00022670"/>
    </source>
</evidence>
<dbReference type="Pfam" id="PF02127">
    <property type="entry name" value="Peptidase_M18"/>
    <property type="match status" value="1"/>
</dbReference>
<keyword evidence="7 9" id="KW-0862">Zinc</keyword>
<evidence type="ECO:0000256" key="9">
    <source>
        <dbReference type="RuleBase" id="RU004386"/>
    </source>
</evidence>
<dbReference type="SUPFAM" id="SSF101821">
    <property type="entry name" value="Aminopeptidase/glucanase lid domain"/>
    <property type="match status" value="1"/>
</dbReference>
<keyword evidence="12" id="KW-1185">Reference proteome</keyword>
<keyword evidence="5 9" id="KW-0479">Metal-binding</keyword>
<dbReference type="InterPro" id="IPR023358">
    <property type="entry name" value="Peptidase_M18_dom2"/>
</dbReference>
<proteinExistence type="inferred from homology"/>
<dbReference type="PRINTS" id="PR00932">
    <property type="entry name" value="AMINO1PTASE"/>
</dbReference>
<dbReference type="NCBIfam" id="NF002759">
    <property type="entry name" value="PRK02813.1"/>
    <property type="match status" value="1"/>
</dbReference>
<dbReference type="EMBL" id="VFOS01000001">
    <property type="protein sequence ID" value="TQL64561.1"/>
    <property type="molecule type" value="Genomic_DNA"/>
</dbReference>
<comment type="similarity">
    <text evidence="2 9">Belongs to the peptidase M18 family.</text>
</comment>
<dbReference type="Gene3D" id="3.40.630.10">
    <property type="entry name" value="Zn peptidases"/>
    <property type="match status" value="1"/>
</dbReference>
<dbReference type="EC" id="3.4.11.-" evidence="10"/>
<evidence type="ECO:0000313" key="11">
    <source>
        <dbReference type="EMBL" id="TQL64561.1"/>
    </source>
</evidence>
<comment type="cofactor">
    <cofactor evidence="1 10">
        <name>Zn(2+)</name>
        <dbReference type="ChEBI" id="CHEBI:29105"/>
    </cofactor>
</comment>
<dbReference type="AlphaFoldDB" id="A0A542ZW50"/>
<evidence type="ECO:0000256" key="5">
    <source>
        <dbReference type="ARBA" id="ARBA00022723"/>
    </source>
</evidence>
<keyword evidence="3 9" id="KW-0031">Aminopeptidase</keyword>
<keyword evidence="8 9" id="KW-0482">Metalloprotease</keyword>
<evidence type="ECO:0000256" key="2">
    <source>
        <dbReference type="ARBA" id="ARBA00008290"/>
    </source>
</evidence>
<accession>A0A542ZW50</accession>
<evidence type="ECO:0000256" key="7">
    <source>
        <dbReference type="ARBA" id="ARBA00022833"/>
    </source>
</evidence>
<keyword evidence="6 9" id="KW-0378">Hydrolase</keyword>
<gene>
    <name evidence="11" type="ORF">FB461_1067</name>
</gene>
<evidence type="ECO:0000256" key="1">
    <source>
        <dbReference type="ARBA" id="ARBA00001947"/>
    </source>
</evidence>
<dbReference type="InterPro" id="IPR001948">
    <property type="entry name" value="Peptidase_M18"/>
</dbReference>
<dbReference type="GO" id="GO:0005737">
    <property type="term" value="C:cytoplasm"/>
    <property type="evidence" value="ECO:0007669"/>
    <property type="project" value="UniProtKB-ARBA"/>
</dbReference>
<evidence type="ECO:0000256" key="6">
    <source>
        <dbReference type="ARBA" id="ARBA00022801"/>
    </source>
</evidence>
<reference evidence="11 12" key="1">
    <citation type="submission" date="2019-06" db="EMBL/GenBank/DDBJ databases">
        <title>Sequencing the genomes of 1000 actinobacteria strains.</title>
        <authorList>
            <person name="Klenk H.-P."/>
        </authorList>
    </citation>
    <scope>NUCLEOTIDE SEQUENCE [LARGE SCALE GENOMIC DNA]</scope>
    <source>
        <strain evidence="11 12">DSM 4813</strain>
    </source>
</reference>
<dbReference type="GO" id="GO:0004177">
    <property type="term" value="F:aminopeptidase activity"/>
    <property type="evidence" value="ECO:0007669"/>
    <property type="project" value="UniProtKB-KW"/>
</dbReference>
<dbReference type="PANTHER" id="PTHR28570">
    <property type="entry name" value="ASPARTYL AMINOPEPTIDASE"/>
    <property type="match status" value="1"/>
</dbReference>
<comment type="caution">
    <text evidence="11">The sequence shown here is derived from an EMBL/GenBank/DDBJ whole genome shotgun (WGS) entry which is preliminary data.</text>
</comment>
<dbReference type="SUPFAM" id="SSF53187">
    <property type="entry name" value="Zn-dependent exopeptidases"/>
    <property type="match status" value="1"/>
</dbReference>
<evidence type="ECO:0000256" key="10">
    <source>
        <dbReference type="RuleBase" id="RU004387"/>
    </source>
</evidence>
<name>A0A542ZW50_RARFA</name>
<evidence type="ECO:0000256" key="8">
    <source>
        <dbReference type="ARBA" id="ARBA00023049"/>
    </source>
</evidence>
<dbReference type="GO" id="GO:0006508">
    <property type="term" value="P:proteolysis"/>
    <property type="evidence" value="ECO:0007669"/>
    <property type="project" value="UniProtKB-KW"/>
</dbReference>
<protein>
    <recommendedName>
        <fullName evidence="10">M18 family aminopeptidase</fullName>
        <ecNumber evidence="10">3.4.11.-</ecNumber>
    </recommendedName>
</protein>
<dbReference type="Gene3D" id="2.30.250.10">
    <property type="entry name" value="Aminopeptidase i, Domain 2"/>
    <property type="match status" value="1"/>
</dbReference>
<dbReference type="GO" id="GO:0008270">
    <property type="term" value="F:zinc ion binding"/>
    <property type="evidence" value="ECO:0007669"/>
    <property type="project" value="InterPro"/>
</dbReference>